<dbReference type="NCBIfam" id="TIGR00231">
    <property type="entry name" value="small_GTP"/>
    <property type="match status" value="1"/>
</dbReference>
<sequence>MYSSSSSTLEAKVVILGSQGVGKTSLVTRYISKTFSPNSTSTIGASFMTKKQTVDNCKVRLQIWDTAGQERFRAMAPMYYRGAQAALLVYDITSHESFEELSSWIEELKRNMTEDLVVVVAANKLDLQSQREVVYNDAQEYITRVLGPEALLYEVSAKEDDGQIEDMFIQVARILVERKQYLPSRRKTNTFSPLDEEPSAPKSSCCGVHCESATVTLKTYYGLGELERRKKKTLLITSYLSAEDVLKASCPAYGLPCSEMNLATITAVQKIGIANECGQCFQVNNLSTKKSVHVMAVDEGE</sequence>
<comment type="caution">
    <text evidence="2">The sequence shown here is derived from an EMBL/GenBank/DDBJ whole genome shotgun (WGS) entry which is preliminary data.</text>
</comment>
<dbReference type="PROSITE" id="PS51419">
    <property type="entry name" value="RAB"/>
    <property type="match status" value="1"/>
</dbReference>
<dbReference type="PRINTS" id="PR00449">
    <property type="entry name" value="RASTRNSFRMNG"/>
</dbReference>
<dbReference type="PROSITE" id="PS51421">
    <property type="entry name" value="RAS"/>
    <property type="match status" value="1"/>
</dbReference>
<dbReference type="GO" id="GO:0003924">
    <property type="term" value="F:GTPase activity"/>
    <property type="evidence" value="ECO:0007669"/>
    <property type="project" value="InterPro"/>
</dbReference>
<dbReference type="GO" id="GO:0005525">
    <property type="term" value="F:GTP binding"/>
    <property type="evidence" value="ECO:0007669"/>
    <property type="project" value="InterPro"/>
</dbReference>
<dbReference type="EMBL" id="LUGH01000264">
    <property type="protein sequence ID" value="OBZ86883.1"/>
    <property type="molecule type" value="Genomic_DNA"/>
</dbReference>
<dbReference type="SMART" id="SM00174">
    <property type="entry name" value="RHO"/>
    <property type="match status" value="1"/>
</dbReference>
<dbReference type="AlphaFoldDB" id="A0A1C7NCP4"/>
<dbReference type="CDD" id="cd00154">
    <property type="entry name" value="Rab"/>
    <property type="match status" value="1"/>
</dbReference>
<dbReference type="PROSITE" id="PS51417">
    <property type="entry name" value="ARF"/>
    <property type="match status" value="1"/>
</dbReference>
<dbReference type="SUPFAM" id="SSF52540">
    <property type="entry name" value="P-loop containing nucleoside triphosphate hydrolases"/>
    <property type="match status" value="1"/>
</dbReference>
<dbReference type="InterPro" id="IPR001806">
    <property type="entry name" value="Small_GTPase"/>
</dbReference>
<evidence type="ECO:0000313" key="3">
    <source>
        <dbReference type="Proteomes" id="UP000093000"/>
    </source>
</evidence>
<keyword evidence="1" id="KW-0547">Nucleotide-binding</keyword>
<keyword evidence="3" id="KW-1185">Reference proteome</keyword>
<dbReference type="SMART" id="SM00175">
    <property type="entry name" value="RAB"/>
    <property type="match status" value="1"/>
</dbReference>
<dbReference type="Proteomes" id="UP000093000">
    <property type="component" value="Unassembled WGS sequence"/>
</dbReference>
<dbReference type="InterPro" id="IPR005225">
    <property type="entry name" value="Small_GTP-bd"/>
</dbReference>
<evidence type="ECO:0000256" key="1">
    <source>
        <dbReference type="ARBA" id="ARBA00022741"/>
    </source>
</evidence>
<dbReference type="SMART" id="SM00173">
    <property type="entry name" value="RAS"/>
    <property type="match status" value="1"/>
</dbReference>
<dbReference type="InParanoid" id="A0A1C7NCP4"/>
<accession>A0A1C7NCP4</accession>
<evidence type="ECO:0000313" key="2">
    <source>
        <dbReference type="EMBL" id="OBZ86883.1"/>
    </source>
</evidence>
<dbReference type="SMART" id="SM00176">
    <property type="entry name" value="RAN"/>
    <property type="match status" value="1"/>
</dbReference>
<organism evidence="2 3">
    <name type="scientific">Choanephora cucurbitarum</name>
    <dbReference type="NCBI Taxonomy" id="101091"/>
    <lineage>
        <taxon>Eukaryota</taxon>
        <taxon>Fungi</taxon>
        <taxon>Fungi incertae sedis</taxon>
        <taxon>Mucoromycota</taxon>
        <taxon>Mucoromycotina</taxon>
        <taxon>Mucoromycetes</taxon>
        <taxon>Mucorales</taxon>
        <taxon>Mucorineae</taxon>
        <taxon>Choanephoraceae</taxon>
        <taxon>Choanephoroideae</taxon>
        <taxon>Choanephora</taxon>
    </lineage>
</organism>
<reference evidence="2 3" key="1">
    <citation type="submission" date="2016-03" db="EMBL/GenBank/DDBJ databases">
        <title>Choanephora cucurbitarum.</title>
        <authorList>
            <person name="Min B."/>
            <person name="Park H."/>
            <person name="Park J.-H."/>
            <person name="Shin H.-D."/>
            <person name="Choi I.-G."/>
        </authorList>
    </citation>
    <scope>NUCLEOTIDE SEQUENCE [LARGE SCALE GENOMIC DNA]</scope>
    <source>
        <strain evidence="2 3">KUS-F28377</strain>
    </source>
</reference>
<dbReference type="FunFam" id="3.40.50.300:FF:000808">
    <property type="entry name" value="Small GTP-binding protein, putative"/>
    <property type="match status" value="1"/>
</dbReference>
<dbReference type="STRING" id="101091.A0A1C7NCP4"/>
<dbReference type="InterPro" id="IPR027417">
    <property type="entry name" value="P-loop_NTPase"/>
</dbReference>
<dbReference type="Gene3D" id="3.40.50.300">
    <property type="entry name" value="P-loop containing nucleotide triphosphate hydrolases"/>
    <property type="match status" value="1"/>
</dbReference>
<protein>
    <submittedName>
        <fullName evidence="2">Ras-like GTP-binding protein RYL2</fullName>
    </submittedName>
</protein>
<dbReference type="PANTHER" id="PTHR47978">
    <property type="match status" value="1"/>
</dbReference>
<proteinExistence type="predicted"/>
<name>A0A1C7NCP4_9FUNG</name>
<dbReference type="PROSITE" id="PS51420">
    <property type="entry name" value="RHO"/>
    <property type="match status" value="1"/>
</dbReference>
<dbReference type="OrthoDB" id="26525at2759"/>
<gene>
    <name evidence="2" type="primary">RYL2_0</name>
    <name evidence="2" type="ORF">A0J61_05065</name>
</gene>
<dbReference type="Pfam" id="PF00071">
    <property type="entry name" value="Ras"/>
    <property type="match status" value="1"/>
</dbReference>